<gene>
    <name evidence="2" type="ORF">FEZ08_11760</name>
</gene>
<dbReference type="Proteomes" id="UP000306912">
    <property type="component" value="Unassembled WGS sequence"/>
</dbReference>
<feature type="transmembrane region" description="Helical" evidence="1">
    <location>
        <begin position="28"/>
        <end position="49"/>
    </location>
</feature>
<sequence>MNIFLSQLFYLAPGGNGNKVEQLLGTPLVAWIVLLIAVLLIIGIFIGLVKSARADLKLAKEKNTSKWEAIAGEVITGIVMILVILIVTLVPVDSIFKGLLPAGQTLGGWLWEIIQIILPS</sequence>
<keyword evidence="1" id="KW-0812">Transmembrane</keyword>
<dbReference type="AlphaFoldDB" id="A0A5R8Q6N8"/>
<comment type="caution">
    <text evidence="2">The sequence shown here is derived from an EMBL/GenBank/DDBJ whole genome shotgun (WGS) entry which is preliminary data.</text>
</comment>
<reference evidence="2 3" key="1">
    <citation type="submission" date="2019-05" db="EMBL/GenBank/DDBJ databases">
        <title>Culicoidintestinum kansasii gen. nov., sp. nov. from the gastrointestinal tract of the biting midge, Culicoides sonorensis.</title>
        <authorList>
            <person name="Neupane S."/>
            <person name="Ghosh A."/>
            <person name="Gunther S."/>
            <person name="Martin K."/>
            <person name="Zurek L."/>
        </authorList>
    </citation>
    <scope>NUCLEOTIDE SEQUENCE [LARGE SCALE GENOMIC DNA]</scope>
    <source>
        <strain evidence="2 3">CS-1</strain>
    </source>
</reference>
<dbReference type="RefSeq" id="WP_138192645.1">
    <property type="nucleotide sequence ID" value="NZ_VBWP01000017.1"/>
</dbReference>
<proteinExistence type="predicted"/>
<evidence type="ECO:0000313" key="2">
    <source>
        <dbReference type="EMBL" id="TLG71080.1"/>
    </source>
</evidence>
<dbReference type="InParanoid" id="A0A5R8Q6N8"/>
<evidence type="ECO:0000256" key="1">
    <source>
        <dbReference type="SAM" id="Phobius"/>
    </source>
</evidence>
<keyword evidence="1" id="KW-0472">Membrane</keyword>
<evidence type="ECO:0000313" key="3">
    <source>
        <dbReference type="Proteomes" id="UP000306912"/>
    </source>
</evidence>
<protein>
    <submittedName>
        <fullName evidence="2">Uncharacterized protein</fullName>
    </submittedName>
</protein>
<keyword evidence="3" id="KW-1185">Reference proteome</keyword>
<organism evidence="2 3">
    <name type="scientific">Culicoidibacter larvae</name>
    <dbReference type="NCBI Taxonomy" id="2579976"/>
    <lineage>
        <taxon>Bacteria</taxon>
        <taxon>Bacillati</taxon>
        <taxon>Bacillota</taxon>
        <taxon>Culicoidibacteria</taxon>
        <taxon>Culicoidibacterales</taxon>
        <taxon>Culicoidibacteraceae</taxon>
        <taxon>Culicoidibacter</taxon>
    </lineage>
</organism>
<name>A0A5R8Q6N8_9FIRM</name>
<keyword evidence="1" id="KW-1133">Transmembrane helix</keyword>
<accession>A0A5R8Q6N8</accession>
<dbReference type="EMBL" id="VBWP01000017">
    <property type="protein sequence ID" value="TLG71080.1"/>
    <property type="molecule type" value="Genomic_DNA"/>
</dbReference>
<feature type="transmembrane region" description="Helical" evidence="1">
    <location>
        <begin position="70"/>
        <end position="92"/>
    </location>
</feature>